<dbReference type="InterPro" id="IPR011330">
    <property type="entry name" value="Glyco_hydro/deAcase_b/a-brl"/>
</dbReference>
<evidence type="ECO:0000313" key="4">
    <source>
        <dbReference type="EMBL" id="WML89413.1"/>
    </source>
</evidence>
<accession>A0ABY9MLI5</accession>
<dbReference type="InterPro" id="IPR044060">
    <property type="entry name" value="Bacterial_rp_domain"/>
</dbReference>
<gene>
    <name evidence="4" type="ORF">RCF98_10565</name>
</gene>
<dbReference type="RefSeq" id="WP_308893664.1">
    <property type="nucleotide sequence ID" value="NZ_CP133218.1"/>
</dbReference>
<evidence type="ECO:0000259" key="2">
    <source>
        <dbReference type="Pfam" id="PF01522"/>
    </source>
</evidence>
<dbReference type="SUPFAM" id="SSF88713">
    <property type="entry name" value="Glycoside hydrolase/deacetylase"/>
    <property type="match status" value="1"/>
</dbReference>
<evidence type="ECO:0000259" key="3">
    <source>
        <dbReference type="Pfam" id="PF18998"/>
    </source>
</evidence>
<feature type="signal peptide" evidence="1">
    <location>
        <begin position="1"/>
        <end position="23"/>
    </location>
</feature>
<dbReference type="Pfam" id="PF01522">
    <property type="entry name" value="Polysacc_deac_1"/>
    <property type="match status" value="1"/>
</dbReference>
<dbReference type="Proteomes" id="UP001236657">
    <property type="component" value="Chromosome"/>
</dbReference>
<organism evidence="4 5">
    <name type="scientific">Thiothrix lacustris</name>
    <dbReference type="NCBI Taxonomy" id="525917"/>
    <lineage>
        <taxon>Bacteria</taxon>
        <taxon>Pseudomonadati</taxon>
        <taxon>Pseudomonadota</taxon>
        <taxon>Gammaproteobacteria</taxon>
        <taxon>Thiotrichales</taxon>
        <taxon>Thiotrichaceae</taxon>
        <taxon>Thiothrix</taxon>
    </lineage>
</organism>
<feature type="domain" description="Bacterial repeat" evidence="3">
    <location>
        <begin position="564"/>
        <end position="627"/>
    </location>
</feature>
<keyword evidence="5" id="KW-1185">Reference proteome</keyword>
<evidence type="ECO:0000313" key="5">
    <source>
        <dbReference type="Proteomes" id="UP001236657"/>
    </source>
</evidence>
<dbReference type="Pfam" id="PF18998">
    <property type="entry name" value="Flg_new_2"/>
    <property type="match status" value="2"/>
</dbReference>
<dbReference type="EMBL" id="CP133218">
    <property type="protein sequence ID" value="WML89413.1"/>
    <property type="molecule type" value="Genomic_DNA"/>
</dbReference>
<sequence>MKFHTTWLLSLCMFILLPFNTQAATHESGLALTFDDDYVDQWYDYFITNNQRIDLSNVKATFFVSNFHLLSSSQLTKLRALANAGHEIGSHSYSHGEINTSDPTVNDPTKVSAYLNTQVLPTLTEMVAAGFTPLSFSYPSNGHTNAYDDAIRPYFPFLRAGYADGTRPLSQLDRLYHNSDKYYTFIEGDSIDSSGQNELPEIEAALTRAKNNTEILTLYTHRIQPDTQPHAYGLSVSKLNGVISKAKQLGLRFYTFSEAYAVGPAPNPQGQTGDPNNISISIESSSRVRVRWNSMPLNDYLGIVPVGSLYWAEGSLTNGEASGNLGINVPSVQAGQAYTAILYYNGNKVVTSAPFVIIPAPPLTQTLTINKTGTGLGTISSLPIGINCGTNCTENYTSGTSITLAANAATGSTFTGWSGAGCSGTQASCVVSMNMAQTVSANFMANTPPPPPSNASISTTIENTNRVRLNWSNMPPHDFLGIIPSTQANWQANMSGVKTDSSVAGKLGITVSEAVAGQTYTAIFYLNNIRVAASTPFIIIPGSTPSKQILTVSKIGTGTGTVSSSTTGINCGTDCTEDYVTGSSITLNATADAGSTFSGWSGSSCSGTANCIVNMTTTQTVSANFTTSAPPPPSNATISVAIENTKRVRINWSNMPPHDFVGIVPINQSNWQSTMSGATTNSSVSGKIGITVSEAIAGQAYSAIFYLNNGRVAASAPFIIVP</sequence>
<dbReference type="Gene3D" id="3.20.20.370">
    <property type="entry name" value="Glycoside hydrolase/deacetylase"/>
    <property type="match status" value="1"/>
</dbReference>
<reference evidence="4 5" key="1">
    <citation type="submission" date="2023-08" db="EMBL/GenBank/DDBJ databases">
        <title>New molecular markers tilS and rpoB for phylogenetic and monitoring studies of the genus Thiothrix biodiversity.</title>
        <authorList>
            <person name="Ravin N.V."/>
            <person name="Smolyakov D."/>
            <person name="Markov N.D."/>
            <person name="Beletsky A.V."/>
            <person name="Mardanov A.V."/>
            <person name="Rudenko T.S."/>
            <person name="Grabovich M.Y."/>
        </authorList>
    </citation>
    <scope>NUCLEOTIDE SEQUENCE [LARGE SCALE GENOMIC DNA]</scope>
    <source>
        <strain evidence="4 5">MK1</strain>
    </source>
</reference>
<feature type="chain" id="PRO_5045151656" evidence="1">
    <location>
        <begin position="24"/>
        <end position="722"/>
    </location>
</feature>
<proteinExistence type="predicted"/>
<feature type="domain" description="NodB homology" evidence="2">
    <location>
        <begin position="25"/>
        <end position="103"/>
    </location>
</feature>
<protein>
    <submittedName>
        <fullName evidence="4">Polysaccharide deacetylase family protein</fullName>
    </submittedName>
</protein>
<name>A0ABY9MLI5_9GAMM</name>
<dbReference type="InterPro" id="IPR002509">
    <property type="entry name" value="NODB_dom"/>
</dbReference>
<evidence type="ECO:0000256" key="1">
    <source>
        <dbReference type="SAM" id="SignalP"/>
    </source>
</evidence>
<feature type="domain" description="Bacterial repeat" evidence="3">
    <location>
        <begin position="389"/>
        <end position="446"/>
    </location>
</feature>
<keyword evidence="1" id="KW-0732">Signal</keyword>